<evidence type="ECO:0008006" key="3">
    <source>
        <dbReference type="Google" id="ProtNLM"/>
    </source>
</evidence>
<organism evidence="1 2">
    <name type="scientific">Romboutsia timonensis</name>
    <dbReference type="NCBI Taxonomy" id="1776391"/>
    <lineage>
        <taxon>Bacteria</taxon>
        <taxon>Bacillati</taxon>
        <taxon>Bacillota</taxon>
        <taxon>Clostridia</taxon>
        <taxon>Peptostreptococcales</taxon>
        <taxon>Peptostreptococcaceae</taxon>
        <taxon>Romboutsia</taxon>
    </lineage>
</organism>
<gene>
    <name evidence="1" type="ORF">K8V90_06880</name>
</gene>
<protein>
    <recommendedName>
        <fullName evidence="3">Head fiber protein</fullName>
    </recommendedName>
</protein>
<reference evidence="1" key="1">
    <citation type="journal article" date="2021" name="PeerJ">
        <title>Extensive microbial diversity within the chicken gut microbiome revealed by metagenomics and culture.</title>
        <authorList>
            <person name="Gilroy R."/>
            <person name="Ravi A."/>
            <person name="Getino M."/>
            <person name="Pursley I."/>
            <person name="Horton D.L."/>
            <person name="Alikhan N.F."/>
            <person name="Baker D."/>
            <person name="Gharbi K."/>
            <person name="Hall N."/>
            <person name="Watson M."/>
            <person name="Adriaenssens E.M."/>
            <person name="Foster-Nyarko E."/>
            <person name="Jarju S."/>
            <person name="Secka A."/>
            <person name="Antonio M."/>
            <person name="Oren A."/>
            <person name="Chaudhuri R.R."/>
            <person name="La Ragione R."/>
            <person name="Hildebrand F."/>
            <person name="Pallen M.J."/>
        </authorList>
    </citation>
    <scope>NUCLEOTIDE SEQUENCE</scope>
    <source>
        <strain evidence="1">1277</strain>
    </source>
</reference>
<dbReference type="AlphaFoldDB" id="A0A921SZS0"/>
<dbReference type="EMBL" id="DYUB01000215">
    <property type="protein sequence ID" value="HJG96807.1"/>
    <property type="molecule type" value="Genomic_DNA"/>
</dbReference>
<proteinExistence type="predicted"/>
<comment type="caution">
    <text evidence="1">The sequence shown here is derived from an EMBL/GenBank/DDBJ whole genome shotgun (WGS) entry which is preliminary data.</text>
</comment>
<accession>A0A921SZS0</accession>
<reference evidence="1" key="2">
    <citation type="submission" date="2021-09" db="EMBL/GenBank/DDBJ databases">
        <authorList>
            <person name="Gilroy R."/>
        </authorList>
    </citation>
    <scope>NUCLEOTIDE SEQUENCE</scope>
    <source>
        <strain evidence="1">1277</strain>
    </source>
</reference>
<name>A0A921SZS0_9FIRM</name>
<dbReference type="Proteomes" id="UP000776700">
    <property type="component" value="Unassembled WGS sequence"/>
</dbReference>
<evidence type="ECO:0000313" key="1">
    <source>
        <dbReference type="EMBL" id="HJG96807.1"/>
    </source>
</evidence>
<evidence type="ECO:0000313" key="2">
    <source>
        <dbReference type="Proteomes" id="UP000776700"/>
    </source>
</evidence>
<sequence>MANINISNLAEKTTVNDNDVLLVEDASSTNKVTKANLLKEVNAKIPTKVSQLTNDSGYLTSIPSEYITESELSSKGYLTAVPEEYVTETELSSKGFITEHQDISGKVDKIPGKGLSTNDYTSEEKEKLAGVSQNANNYSLPMATDSVLGGIKVSLSDPNLQISEGVLTCKKDIPDVFTLPKLIKVDALAGESELATVITAFNNLIADLKAKGYMSNS</sequence>